<evidence type="ECO:0000256" key="2">
    <source>
        <dbReference type="ARBA" id="ARBA00005594"/>
    </source>
</evidence>
<evidence type="ECO:0000256" key="12">
    <source>
        <dbReference type="RuleBase" id="RU363038"/>
    </source>
</evidence>
<dbReference type="Pfam" id="PF03485">
    <property type="entry name" value="Arg_tRNA_synt_N"/>
    <property type="match status" value="1"/>
</dbReference>
<proteinExistence type="inferred from homology"/>
<name>A0A193LBT5_9GAMM</name>
<reference evidence="15 16" key="1">
    <citation type="submission" date="2016-06" db="EMBL/GenBank/DDBJ databases">
        <title>Complete genome sequence of a deep-branching marine Gamma Proteobacterium Woeseia oceani type strain XK5.</title>
        <authorList>
            <person name="Mu D."/>
            <person name="Du Z."/>
        </authorList>
    </citation>
    <scope>NUCLEOTIDE SEQUENCE [LARGE SCALE GENOMIC DNA]</scope>
    <source>
        <strain evidence="15 16">XK5</strain>
    </source>
</reference>
<accession>A0A193LBT5</accession>
<dbReference type="InterPro" id="IPR035684">
    <property type="entry name" value="ArgRS_core"/>
</dbReference>
<dbReference type="PROSITE" id="PS00178">
    <property type="entry name" value="AA_TRNA_LIGASE_I"/>
    <property type="match status" value="1"/>
</dbReference>
<dbReference type="SUPFAM" id="SSF55190">
    <property type="entry name" value="Arginyl-tRNA synthetase (ArgRS), N-terminal 'additional' domain"/>
    <property type="match status" value="1"/>
</dbReference>
<dbReference type="FunFam" id="1.10.730.10:FF:000008">
    <property type="entry name" value="Arginine--tRNA ligase"/>
    <property type="match status" value="1"/>
</dbReference>
<dbReference type="AlphaFoldDB" id="A0A193LBT5"/>
<comment type="subcellular location">
    <subcellularLocation>
        <location evidence="1 11">Cytoplasm</location>
    </subcellularLocation>
</comment>
<dbReference type="PANTHER" id="PTHR11956">
    <property type="entry name" value="ARGINYL-TRNA SYNTHETASE"/>
    <property type="match status" value="1"/>
</dbReference>
<evidence type="ECO:0000256" key="8">
    <source>
        <dbReference type="ARBA" id="ARBA00022917"/>
    </source>
</evidence>
<dbReference type="Gene3D" id="3.40.50.620">
    <property type="entry name" value="HUPs"/>
    <property type="match status" value="1"/>
</dbReference>
<dbReference type="Gene3D" id="3.30.1360.70">
    <property type="entry name" value="Arginyl tRNA synthetase N-terminal domain"/>
    <property type="match status" value="1"/>
</dbReference>
<organism evidence="15 16">
    <name type="scientific">Woeseia oceani</name>
    <dbReference type="NCBI Taxonomy" id="1548547"/>
    <lineage>
        <taxon>Bacteria</taxon>
        <taxon>Pseudomonadati</taxon>
        <taxon>Pseudomonadota</taxon>
        <taxon>Gammaproteobacteria</taxon>
        <taxon>Woeseiales</taxon>
        <taxon>Woeseiaceae</taxon>
        <taxon>Woeseia</taxon>
    </lineage>
</organism>
<dbReference type="SMART" id="SM01016">
    <property type="entry name" value="Arg_tRNA_synt_N"/>
    <property type="match status" value="1"/>
</dbReference>
<dbReference type="NCBIfam" id="TIGR00456">
    <property type="entry name" value="argS"/>
    <property type="match status" value="1"/>
</dbReference>
<dbReference type="RefSeq" id="WP_068611769.1">
    <property type="nucleotide sequence ID" value="NZ_CP016268.1"/>
</dbReference>
<feature type="domain" description="DALR anticodon binding" evidence="13">
    <location>
        <begin position="462"/>
        <end position="583"/>
    </location>
</feature>
<evidence type="ECO:0000256" key="9">
    <source>
        <dbReference type="ARBA" id="ARBA00023146"/>
    </source>
</evidence>
<dbReference type="PRINTS" id="PR01038">
    <property type="entry name" value="TRNASYNTHARG"/>
</dbReference>
<sequence length="583" mass="64580">MKSSIAELLEQALAAMPELDDAPEFASLSTTVERTRDPRHGDFASNIAMRLAKAAGRNPRELAAAIIERLPASELIAKAEIAGPGFINFHVGPAAFHREVREVLRVGSDYGRQAARETPTVLLEFVSANPTGPLHVGHGRHAAYGATLGNLLKAAGFKVATEYYVNDAGRQMDILGVSVWLRVLEGQGLAIPFPIAGYKGEYINDIAATIDSTTLPSVSAADVLDGLPDDGPDGDKEARIGALIERATELLGEEAFLALRQQSLDSILVDIRDDLSEFGVEFDRWFSERSLTDDGRIDEALEVLKNRQMLYQKDGAWWFRATDFGDEKDRVVVRENGKKTYFASDIAYHFDKRKRGFDHLLDVLGADHHGYIARVRAGLEAMGYGGDDLEVQLVQFVTLYRGGEKMQMSTRSGEFVTLRQLREEVGNDAARFFYVMRSNEQHLDFDMELAKSRSNDNPVYYIQYAHARVASVFRQLAERSLDYAEANGLNNLAALTEPQEKALMSTLSRYPEIIELAASNRAPQHLVHYLRDLANEFHTYYNAHLFIVDDAALRDARLALISATRIVIASGLGILGVNAPDSM</sequence>
<dbReference type="InterPro" id="IPR005148">
    <property type="entry name" value="Arg-tRNA-synth_N"/>
</dbReference>
<keyword evidence="8 11" id="KW-0648">Protein biosynthesis</keyword>
<dbReference type="SMART" id="SM00836">
    <property type="entry name" value="DALR_1"/>
    <property type="match status" value="1"/>
</dbReference>
<evidence type="ECO:0000313" key="15">
    <source>
        <dbReference type="EMBL" id="ANO49901.1"/>
    </source>
</evidence>
<dbReference type="GO" id="GO:0005524">
    <property type="term" value="F:ATP binding"/>
    <property type="evidence" value="ECO:0007669"/>
    <property type="project" value="UniProtKB-UniRule"/>
</dbReference>
<comment type="subunit">
    <text evidence="3 11">Monomer.</text>
</comment>
<keyword evidence="5 11" id="KW-0436">Ligase</keyword>
<dbReference type="InterPro" id="IPR009080">
    <property type="entry name" value="tRNAsynth_Ia_anticodon-bd"/>
</dbReference>
<dbReference type="CDD" id="cd00671">
    <property type="entry name" value="ArgRS_core"/>
    <property type="match status" value="1"/>
</dbReference>
<evidence type="ECO:0000259" key="14">
    <source>
        <dbReference type="SMART" id="SM01016"/>
    </source>
</evidence>
<evidence type="ECO:0000256" key="3">
    <source>
        <dbReference type="ARBA" id="ARBA00011245"/>
    </source>
</evidence>
<dbReference type="EC" id="6.1.1.19" evidence="11"/>
<feature type="domain" description="Arginyl tRNA synthetase N-terminal" evidence="14">
    <location>
        <begin position="3"/>
        <end position="91"/>
    </location>
</feature>
<evidence type="ECO:0000256" key="1">
    <source>
        <dbReference type="ARBA" id="ARBA00004496"/>
    </source>
</evidence>
<dbReference type="Pfam" id="PF00750">
    <property type="entry name" value="tRNA-synt_1d"/>
    <property type="match status" value="2"/>
</dbReference>
<dbReference type="GO" id="GO:0005737">
    <property type="term" value="C:cytoplasm"/>
    <property type="evidence" value="ECO:0007669"/>
    <property type="project" value="UniProtKB-SubCell"/>
</dbReference>
<dbReference type="KEGG" id="woc:BA177_00525"/>
<keyword evidence="9 11" id="KW-0030">Aminoacyl-tRNA synthetase</keyword>
<dbReference type="InterPro" id="IPR014729">
    <property type="entry name" value="Rossmann-like_a/b/a_fold"/>
</dbReference>
<evidence type="ECO:0000256" key="11">
    <source>
        <dbReference type="HAMAP-Rule" id="MF_00123"/>
    </source>
</evidence>
<dbReference type="HAMAP" id="MF_00123">
    <property type="entry name" value="Arg_tRNA_synth"/>
    <property type="match status" value="1"/>
</dbReference>
<dbReference type="SUPFAM" id="SSF52374">
    <property type="entry name" value="Nucleotidylyl transferase"/>
    <property type="match status" value="1"/>
</dbReference>
<dbReference type="GO" id="GO:0006420">
    <property type="term" value="P:arginyl-tRNA aminoacylation"/>
    <property type="evidence" value="ECO:0007669"/>
    <property type="project" value="UniProtKB-UniRule"/>
</dbReference>
<evidence type="ECO:0000256" key="5">
    <source>
        <dbReference type="ARBA" id="ARBA00022598"/>
    </source>
</evidence>
<dbReference type="Pfam" id="PF05746">
    <property type="entry name" value="DALR_1"/>
    <property type="match status" value="1"/>
</dbReference>
<dbReference type="EMBL" id="CP016268">
    <property type="protein sequence ID" value="ANO49901.1"/>
    <property type="molecule type" value="Genomic_DNA"/>
</dbReference>
<evidence type="ECO:0000256" key="10">
    <source>
        <dbReference type="ARBA" id="ARBA00049339"/>
    </source>
</evidence>
<dbReference type="OrthoDB" id="9803211at2"/>
<comment type="catalytic activity">
    <reaction evidence="10 11">
        <text>tRNA(Arg) + L-arginine + ATP = L-arginyl-tRNA(Arg) + AMP + diphosphate</text>
        <dbReference type="Rhea" id="RHEA:20301"/>
        <dbReference type="Rhea" id="RHEA-COMP:9658"/>
        <dbReference type="Rhea" id="RHEA-COMP:9673"/>
        <dbReference type="ChEBI" id="CHEBI:30616"/>
        <dbReference type="ChEBI" id="CHEBI:32682"/>
        <dbReference type="ChEBI" id="CHEBI:33019"/>
        <dbReference type="ChEBI" id="CHEBI:78442"/>
        <dbReference type="ChEBI" id="CHEBI:78513"/>
        <dbReference type="ChEBI" id="CHEBI:456215"/>
        <dbReference type="EC" id="6.1.1.19"/>
    </reaction>
</comment>
<dbReference type="FunFam" id="3.40.50.620:FF:000062">
    <property type="entry name" value="Arginine--tRNA ligase"/>
    <property type="match status" value="1"/>
</dbReference>
<protein>
    <recommendedName>
        <fullName evidence="11">Arginine--tRNA ligase</fullName>
        <ecNumber evidence="11">6.1.1.19</ecNumber>
    </recommendedName>
    <alternativeName>
        <fullName evidence="11">Arginyl-tRNA synthetase</fullName>
        <shortName evidence="11">ArgRS</shortName>
    </alternativeName>
</protein>
<dbReference type="STRING" id="1548547.BA177_00525"/>
<keyword evidence="16" id="KW-1185">Reference proteome</keyword>
<dbReference type="InterPro" id="IPR008909">
    <property type="entry name" value="DALR_anticod-bd"/>
</dbReference>
<dbReference type="PANTHER" id="PTHR11956:SF5">
    <property type="entry name" value="ARGININE--TRNA LIGASE, CYTOPLASMIC"/>
    <property type="match status" value="1"/>
</dbReference>
<gene>
    <name evidence="11" type="primary">argS</name>
    <name evidence="15" type="ORF">BA177_00525</name>
</gene>
<dbReference type="Proteomes" id="UP000092695">
    <property type="component" value="Chromosome"/>
</dbReference>
<evidence type="ECO:0000313" key="16">
    <source>
        <dbReference type="Proteomes" id="UP000092695"/>
    </source>
</evidence>
<dbReference type="InterPro" id="IPR001278">
    <property type="entry name" value="Arg-tRNA-ligase"/>
</dbReference>
<dbReference type="InterPro" id="IPR036695">
    <property type="entry name" value="Arg-tRNA-synth_N_sf"/>
</dbReference>
<keyword evidence="6 11" id="KW-0547">Nucleotide-binding</keyword>
<dbReference type="Gene3D" id="1.10.730.10">
    <property type="entry name" value="Isoleucyl-tRNA Synthetase, Domain 1"/>
    <property type="match status" value="1"/>
</dbReference>
<evidence type="ECO:0000256" key="6">
    <source>
        <dbReference type="ARBA" id="ARBA00022741"/>
    </source>
</evidence>
<dbReference type="InterPro" id="IPR001412">
    <property type="entry name" value="aa-tRNA-synth_I_CS"/>
</dbReference>
<evidence type="ECO:0000256" key="7">
    <source>
        <dbReference type="ARBA" id="ARBA00022840"/>
    </source>
</evidence>
<evidence type="ECO:0000259" key="13">
    <source>
        <dbReference type="SMART" id="SM00836"/>
    </source>
</evidence>
<dbReference type="GO" id="GO:0004814">
    <property type="term" value="F:arginine-tRNA ligase activity"/>
    <property type="evidence" value="ECO:0007669"/>
    <property type="project" value="UniProtKB-UniRule"/>
</dbReference>
<keyword evidence="7 11" id="KW-0067">ATP-binding</keyword>
<evidence type="ECO:0000256" key="4">
    <source>
        <dbReference type="ARBA" id="ARBA00022490"/>
    </source>
</evidence>
<comment type="similarity">
    <text evidence="2 11 12">Belongs to the class-I aminoacyl-tRNA synthetase family.</text>
</comment>
<feature type="short sequence motif" description="'HIGH' region" evidence="11">
    <location>
        <begin position="128"/>
        <end position="138"/>
    </location>
</feature>
<dbReference type="SUPFAM" id="SSF47323">
    <property type="entry name" value="Anticodon-binding domain of a subclass of class I aminoacyl-tRNA synthetases"/>
    <property type="match status" value="1"/>
</dbReference>
<keyword evidence="4 11" id="KW-0963">Cytoplasm</keyword>
<dbReference type="FunFam" id="3.30.1360.70:FF:000003">
    <property type="entry name" value="Arginine--tRNA ligase"/>
    <property type="match status" value="1"/>
</dbReference>